<protein>
    <recommendedName>
        <fullName evidence="3">Type III secretion system chaperone</fullName>
    </recommendedName>
</protein>
<organism evidence="1 2">
    <name type="scientific">Billgrantia tianxiuensis</name>
    <dbReference type="NCBI Taxonomy" id="2497861"/>
    <lineage>
        <taxon>Bacteria</taxon>
        <taxon>Pseudomonadati</taxon>
        <taxon>Pseudomonadota</taxon>
        <taxon>Gammaproteobacteria</taxon>
        <taxon>Oceanospirillales</taxon>
        <taxon>Halomonadaceae</taxon>
        <taxon>Billgrantia</taxon>
    </lineage>
</organism>
<dbReference type="KEGG" id="htx:EKK97_09810"/>
<name>A0A6I6SGQ3_9GAMM</name>
<dbReference type="AlphaFoldDB" id="A0A6I6SGQ3"/>
<sequence length="152" mass="16196">MASHGALEEGLVRWLGASEAELRLEIDHRTCLVGKQDGGIRCVFELGVSSRDPGFATSLLLRLAALSGLRFPGALAIDPADGQCVLVRWVPCVGQESQDCAALLPLLEGMANQAEVWCDLLGHYRSRGQGQSRAIQSTVAGLPLGLSLRFSP</sequence>
<keyword evidence="2" id="KW-1185">Reference proteome</keyword>
<reference evidence="1 2" key="1">
    <citation type="submission" date="2019-01" db="EMBL/GenBank/DDBJ databases">
        <title>Complete genome of a denitifying bacterium Halomons sp. BC-M4-5.</title>
        <authorList>
            <person name="Wang L."/>
            <person name="Shao Z."/>
        </authorList>
    </citation>
    <scope>NUCLEOTIDE SEQUENCE [LARGE SCALE GENOMIC DNA]</scope>
    <source>
        <strain evidence="1 2">BC-M4-5</strain>
    </source>
</reference>
<evidence type="ECO:0000313" key="2">
    <source>
        <dbReference type="Proteomes" id="UP000464013"/>
    </source>
</evidence>
<accession>A0A6I6SGQ3</accession>
<gene>
    <name evidence="1" type="ORF">EKK97_09810</name>
</gene>
<dbReference type="RefSeq" id="WP_159551493.1">
    <property type="nucleotide sequence ID" value="NZ_CP035042.1"/>
</dbReference>
<dbReference type="EMBL" id="CP035042">
    <property type="protein sequence ID" value="QHC49838.1"/>
    <property type="molecule type" value="Genomic_DNA"/>
</dbReference>
<evidence type="ECO:0000313" key="1">
    <source>
        <dbReference type="EMBL" id="QHC49838.1"/>
    </source>
</evidence>
<dbReference type="OrthoDB" id="7006103at2"/>
<dbReference type="Proteomes" id="UP000464013">
    <property type="component" value="Chromosome"/>
</dbReference>
<evidence type="ECO:0008006" key="3">
    <source>
        <dbReference type="Google" id="ProtNLM"/>
    </source>
</evidence>
<proteinExistence type="predicted"/>